<dbReference type="Pfam" id="PF13183">
    <property type="entry name" value="Fer4_8"/>
    <property type="match status" value="1"/>
</dbReference>
<feature type="domain" description="4Fe-4S ferredoxin-type" evidence="7">
    <location>
        <begin position="48"/>
        <end position="77"/>
    </location>
</feature>
<evidence type="ECO:0000256" key="3">
    <source>
        <dbReference type="ARBA" id="ARBA00022723"/>
    </source>
</evidence>
<dbReference type="InterPro" id="IPR004017">
    <property type="entry name" value="Cys_rich_dom"/>
</dbReference>
<dbReference type="EMBL" id="AP025730">
    <property type="protein sequence ID" value="BDI07364.1"/>
    <property type="molecule type" value="Genomic_DNA"/>
</dbReference>
<dbReference type="InterPro" id="IPR009051">
    <property type="entry name" value="Helical_ferredxn"/>
</dbReference>
<dbReference type="PANTHER" id="PTHR43551:SF1">
    <property type="entry name" value="HETERODISULFIDE REDUCTASE"/>
    <property type="match status" value="1"/>
</dbReference>
<keyword evidence="1" id="KW-0813">Transport</keyword>
<evidence type="ECO:0000313" key="8">
    <source>
        <dbReference type="EMBL" id="BDI07364.1"/>
    </source>
</evidence>
<keyword evidence="4" id="KW-0249">Electron transport</keyword>
<dbReference type="PROSITE" id="PS51379">
    <property type="entry name" value="4FE4S_FER_2"/>
    <property type="match status" value="2"/>
</dbReference>
<accession>A0ABN6PQ99</accession>
<name>A0ABN6PQ99_9BURK</name>
<evidence type="ECO:0000313" key="9">
    <source>
        <dbReference type="Proteomes" id="UP001057498"/>
    </source>
</evidence>
<proteinExistence type="predicted"/>
<keyword evidence="3" id="KW-0479">Metal-binding</keyword>
<evidence type="ECO:0000259" key="7">
    <source>
        <dbReference type="PROSITE" id="PS51379"/>
    </source>
</evidence>
<protein>
    <submittedName>
        <fullName evidence="8">Heterodisulfide reductase</fullName>
    </submittedName>
</protein>
<dbReference type="Proteomes" id="UP001057498">
    <property type="component" value="Chromosome"/>
</dbReference>
<dbReference type="Pfam" id="PF02754">
    <property type="entry name" value="CCG"/>
    <property type="match status" value="1"/>
</dbReference>
<feature type="domain" description="4Fe-4S ferredoxin-type" evidence="7">
    <location>
        <begin position="118"/>
        <end position="149"/>
    </location>
</feature>
<keyword evidence="9" id="KW-1185">Reference proteome</keyword>
<gene>
    <name evidence="8" type="primary">hdrD</name>
    <name evidence="8" type="ORF">CATMQ487_43340</name>
</gene>
<dbReference type="InterPro" id="IPR017896">
    <property type="entry name" value="4Fe4S_Fe-S-bd"/>
</dbReference>
<sequence>MSAPVTSVTSVPVAAKPAVKPNYDQQGSQSDQARVDAAMRSFVREFGVTAALHMESCVRCGLCAEACHFHAASGEAKHTPIYKLELFRRAYFREASPFAPLVRALGLVKAPSIAELQQWQELIYDSCSMCGRCTMVCPMGIDIAELVKEARHGMFKAGLIPERLALMDRTARQWGSPATPAEDLPDILAEVAEEHGVPIPCDLERADVLVTAAPAELGDHTKALAAAAKILNQVRQKTGQSWTMHQGGFDASNIGFNNGDMELQERLTRALIDTAVKIGAHTVLLPECGHAYGAARWEAAKWYGRALPVRVIHMTEYLDEQLRAGTIQVKSIAATATFHDPCQIVRRGGLEEAARRVVAALGFDLRELKDHGLLGYCCGGGGGVVSNQRAAPLRHKVFEIKRAQVEATGAERFVTSCGQCRITLEMGAKQAHWNKKVESLLELVADNLVE</sequence>
<organism evidence="8 9">
    <name type="scientific">Sphaerotilus microaerophilus</name>
    <dbReference type="NCBI Taxonomy" id="2914710"/>
    <lineage>
        <taxon>Bacteria</taxon>
        <taxon>Pseudomonadati</taxon>
        <taxon>Pseudomonadota</taxon>
        <taxon>Betaproteobacteria</taxon>
        <taxon>Burkholderiales</taxon>
        <taxon>Sphaerotilaceae</taxon>
        <taxon>Sphaerotilus</taxon>
    </lineage>
</organism>
<dbReference type="PANTHER" id="PTHR43551">
    <property type="entry name" value="FUMARATE REDUCTASE IRON-SULFUR SUBUNIT"/>
    <property type="match status" value="1"/>
</dbReference>
<evidence type="ECO:0000256" key="2">
    <source>
        <dbReference type="ARBA" id="ARBA00022485"/>
    </source>
</evidence>
<evidence type="ECO:0000256" key="4">
    <source>
        <dbReference type="ARBA" id="ARBA00022982"/>
    </source>
</evidence>
<dbReference type="SUPFAM" id="SSF46548">
    <property type="entry name" value="alpha-helical ferredoxin"/>
    <property type="match status" value="1"/>
</dbReference>
<evidence type="ECO:0000256" key="5">
    <source>
        <dbReference type="ARBA" id="ARBA00023004"/>
    </source>
</evidence>
<keyword evidence="6" id="KW-0411">Iron-sulfur</keyword>
<dbReference type="PROSITE" id="PS00198">
    <property type="entry name" value="4FE4S_FER_1"/>
    <property type="match status" value="1"/>
</dbReference>
<evidence type="ECO:0000256" key="6">
    <source>
        <dbReference type="ARBA" id="ARBA00023014"/>
    </source>
</evidence>
<dbReference type="InterPro" id="IPR017900">
    <property type="entry name" value="4Fe4S_Fe_S_CS"/>
</dbReference>
<dbReference type="Gene3D" id="1.10.1060.10">
    <property type="entry name" value="Alpha-helical ferredoxin"/>
    <property type="match status" value="1"/>
</dbReference>
<keyword evidence="2" id="KW-0004">4Fe-4S</keyword>
<dbReference type="RefSeq" id="WP_251970562.1">
    <property type="nucleotide sequence ID" value="NZ_AP025730.1"/>
</dbReference>
<keyword evidence="5" id="KW-0408">Iron</keyword>
<reference evidence="8" key="1">
    <citation type="submission" date="2022-04" db="EMBL/GenBank/DDBJ databases">
        <title>Whole genome sequence of Sphaerotilus sp. FB-5.</title>
        <authorList>
            <person name="Takeda M."/>
            <person name="Narihara S."/>
            <person name="Akimoto M."/>
            <person name="Akimoto R."/>
            <person name="Nishiyashiki S."/>
            <person name="Murakami T."/>
        </authorList>
    </citation>
    <scope>NUCLEOTIDE SEQUENCE</scope>
    <source>
        <strain evidence="8">FB-5</strain>
    </source>
</reference>
<evidence type="ECO:0000256" key="1">
    <source>
        <dbReference type="ARBA" id="ARBA00022448"/>
    </source>
</evidence>